<dbReference type="InterPro" id="IPR051804">
    <property type="entry name" value="Carb_Metab_Reg_Kinase/Isom"/>
</dbReference>
<dbReference type="InterPro" id="IPR000600">
    <property type="entry name" value="ROK"/>
</dbReference>
<keyword evidence="4" id="KW-0862">Zinc</keyword>
<dbReference type="Pfam" id="PF00480">
    <property type="entry name" value="ROK"/>
    <property type="match status" value="1"/>
</dbReference>
<dbReference type="SUPFAM" id="SSF53067">
    <property type="entry name" value="Actin-like ATPase domain"/>
    <property type="match status" value="1"/>
</dbReference>
<dbReference type="InterPro" id="IPR049874">
    <property type="entry name" value="ROK_cs"/>
</dbReference>
<evidence type="ECO:0000256" key="3">
    <source>
        <dbReference type="ARBA" id="ARBA00022723"/>
    </source>
</evidence>
<comment type="catalytic activity">
    <reaction evidence="7">
        <text>D-fructose + ATP = D-fructose 6-phosphate + ADP + H(+)</text>
        <dbReference type="Rhea" id="RHEA:16125"/>
        <dbReference type="ChEBI" id="CHEBI:15378"/>
        <dbReference type="ChEBI" id="CHEBI:30616"/>
        <dbReference type="ChEBI" id="CHEBI:37721"/>
        <dbReference type="ChEBI" id="CHEBI:61527"/>
        <dbReference type="ChEBI" id="CHEBI:456216"/>
        <dbReference type="EC" id="2.7.1.4"/>
    </reaction>
</comment>
<dbReference type="Gene3D" id="3.30.420.40">
    <property type="match status" value="2"/>
</dbReference>
<dbReference type="InterPro" id="IPR043129">
    <property type="entry name" value="ATPase_NBD"/>
</dbReference>
<dbReference type="PANTHER" id="PTHR42742:SF3">
    <property type="entry name" value="FRUCTOKINASE"/>
    <property type="match status" value="1"/>
</dbReference>
<evidence type="ECO:0000256" key="2">
    <source>
        <dbReference type="ARBA" id="ARBA00006479"/>
    </source>
</evidence>
<sequence length="291" mass="32356">MFAAIEAGGTKFVCAVGDQNYHIVEKIEIPTTTPAETMEKVRDFFSQFEIKSMAIGTFGPADINRQSPTYGSITTTPKEHWQHYHILGYLKEHFQIPIVFDTDVNIAALGEAKFGASKEVKNSIYMTVGTGIGVGAIVNGEMLQGLSHPEMGHIIVKRHPDDDFVGSCPFHQDCLEGMAAGPAIEKRWNKKAYLLEKDDFVWELEGYYIAQALISIILTLSPEKVVLGGGVMKQRQVLPIIHKYVQEFNRNYLSFPQLEDDIAEYIVTPGIEGLSAIKGALYLAKTQLNED</sequence>
<dbReference type="Proteomes" id="UP001596147">
    <property type="component" value="Unassembled WGS sequence"/>
</dbReference>
<evidence type="ECO:0000313" key="9">
    <source>
        <dbReference type="Proteomes" id="UP001596147"/>
    </source>
</evidence>
<dbReference type="CDD" id="cd24067">
    <property type="entry name" value="ASKHA_NBD_ROK_BsFRK-like"/>
    <property type="match status" value="1"/>
</dbReference>
<dbReference type="RefSeq" id="WP_382351674.1">
    <property type="nucleotide sequence ID" value="NZ_JBHSMC010000014.1"/>
</dbReference>
<evidence type="ECO:0000256" key="4">
    <source>
        <dbReference type="ARBA" id="ARBA00022833"/>
    </source>
</evidence>
<dbReference type="EC" id="2.7.1.4" evidence="6"/>
<dbReference type="EMBL" id="JBHSMC010000014">
    <property type="protein sequence ID" value="MFC5465392.1"/>
    <property type="molecule type" value="Genomic_DNA"/>
</dbReference>
<evidence type="ECO:0000256" key="1">
    <source>
        <dbReference type="ARBA" id="ARBA00001946"/>
    </source>
</evidence>
<protein>
    <recommendedName>
        <fullName evidence="6">fructokinase</fullName>
        <ecNumber evidence="6">2.7.1.4</ecNumber>
    </recommendedName>
</protein>
<comment type="similarity">
    <text evidence="2">Belongs to the ROK (NagC/XylR) family.</text>
</comment>
<organism evidence="8 9">
    <name type="scientific">Lederbergia graminis</name>
    <dbReference type="NCBI Taxonomy" id="735518"/>
    <lineage>
        <taxon>Bacteria</taxon>
        <taxon>Bacillati</taxon>
        <taxon>Bacillota</taxon>
        <taxon>Bacilli</taxon>
        <taxon>Bacillales</taxon>
        <taxon>Bacillaceae</taxon>
        <taxon>Lederbergia</taxon>
    </lineage>
</organism>
<comment type="cofactor">
    <cofactor evidence="1">
        <name>Mg(2+)</name>
        <dbReference type="ChEBI" id="CHEBI:18420"/>
    </cofactor>
</comment>
<gene>
    <name evidence="8" type="ORF">ACFPM4_11590</name>
</gene>
<keyword evidence="5" id="KW-0460">Magnesium</keyword>
<evidence type="ECO:0000256" key="5">
    <source>
        <dbReference type="ARBA" id="ARBA00022842"/>
    </source>
</evidence>
<evidence type="ECO:0000313" key="8">
    <source>
        <dbReference type="EMBL" id="MFC5465392.1"/>
    </source>
</evidence>
<keyword evidence="9" id="KW-1185">Reference proteome</keyword>
<keyword evidence="3" id="KW-0479">Metal-binding</keyword>
<dbReference type="PROSITE" id="PS01125">
    <property type="entry name" value="ROK"/>
    <property type="match status" value="1"/>
</dbReference>
<comment type="caution">
    <text evidence="8">The sequence shown here is derived from an EMBL/GenBank/DDBJ whole genome shotgun (WGS) entry which is preliminary data.</text>
</comment>
<proteinExistence type="inferred from homology"/>
<dbReference type="PANTHER" id="PTHR42742">
    <property type="entry name" value="TRANSCRIPTIONAL REPRESSOR MPRA"/>
    <property type="match status" value="1"/>
</dbReference>
<evidence type="ECO:0000256" key="6">
    <source>
        <dbReference type="ARBA" id="ARBA00038887"/>
    </source>
</evidence>
<reference evidence="9" key="1">
    <citation type="journal article" date="2019" name="Int. J. Syst. Evol. Microbiol.">
        <title>The Global Catalogue of Microorganisms (GCM) 10K type strain sequencing project: providing services to taxonomists for standard genome sequencing and annotation.</title>
        <authorList>
            <consortium name="The Broad Institute Genomics Platform"/>
            <consortium name="The Broad Institute Genome Sequencing Center for Infectious Disease"/>
            <person name="Wu L."/>
            <person name="Ma J."/>
        </authorList>
    </citation>
    <scope>NUCLEOTIDE SEQUENCE [LARGE SCALE GENOMIC DNA]</scope>
    <source>
        <strain evidence="9">CGMCC 1.12237</strain>
    </source>
</reference>
<evidence type="ECO:0000256" key="7">
    <source>
        <dbReference type="ARBA" id="ARBA00048451"/>
    </source>
</evidence>
<name>A0ABW0LK92_9BACI</name>
<accession>A0ABW0LK92</accession>